<reference evidence="7 8" key="1">
    <citation type="journal article" date="2021" name="Int. J. Syst. Evol. Microbiol.">
        <title>Reticulibacter mediterranei gen. nov., sp. nov., within the new family Reticulibacteraceae fam. nov., and Ktedonospora formicarum gen. nov., sp. nov., Ktedonobacter robiniae sp. nov., Dictyobacter formicarum sp. nov. and Dictyobacter arantiisoli sp. nov., belonging to the class Ktedonobacteria.</title>
        <authorList>
            <person name="Yabe S."/>
            <person name="Zheng Y."/>
            <person name="Wang C.M."/>
            <person name="Sakai Y."/>
            <person name="Abe K."/>
            <person name="Yokota A."/>
            <person name="Donadio S."/>
            <person name="Cavaletti L."/>
            <person name="Monciardini P."/>
        </authorList>
    </citation>
    <scope>NUCLEOTIDE SEQUENCE [LARGE SCALE GENOMIC DNA]</scope>
    <source>
        <strain evidence="7 8">SOSP1-9</strain>
    </source>
</reference>
<dbReference type="SUPFAM" id="SSF46785">
    <property type="entry name" value="Winged helix' DNA-binding domain"/>
    <property type="match status" value="1"/>
</dbReference>
<dbReference type="SMART" id="SM00345">
    <property type="entry name" value="HTH_GNTR"/>
    <property type="match status" value="1"/>
</dbReference>
<feature type="domain" description="HTH gntR-type" evidence="6">
    <location>
        <begin position="30"/>
        <end position="98"/>
    </location>
</feature>
<keyword evidence="5" id="KW-0804">Transcription</keyword>
<dbReference type="SUPFAM" id="SSF53383">
    <property type="entry name" value="PLP-dependent transferases"/>
    <property type="match status" value="1"/>
</dbReference>
<keyword evidence="8" id="KW-1185">Reference proteome</keyword>
<keyword evidence="4" id="KW-0238">DNA-binding</keyword>
<keyword evidence="2" id="KW-0663">Pyridoxal phosphate</keyword>
<dbReference type="Proteomes" id="UP000635565">
    <property type="component" value="Unassembled WGS sequence"/>
</dbReference>
<dbReference type="InterPro" id="IPR004839">
    <property type="entry name" value="Aminotransferase_I/II_large"/>
</dbReference>
<evidence type="ECO:0000313" key="7">
    <source>
        <dbReference type="EMBL" id="GHO87231.1"/>
    </source>
</evidence>
<dbReference type="CDD" id="cd00609">
    <property type="entry name" value="AAT_like"/>
    <property type="match status" value="1"/>
</dbReference>
<dbReference type="InterPro" id="IPR015421">
    <property type="entry name" value="PyrdxlP-dep_Trfase_major"/>
</dbReference>
<dbReference type="RefSeq" id="WP_201364804.1">
    <property type="nucleotide sequence ID" value="NZ_BNJJ01000016.1"/>
</dbReference>
<organism evidence="7 8">
    <name type="scientific">Dictyobacter formicarum</name>
    <dbReference type="NCBI Taxonomy" id="2778368"/>
    <lineage>
        <taxon>Bacteria</taxon>
        <taxon>Bacillati</taxon>
        <taxon>Chloroflexota</taxon>
        <taxon>Ktedonobacteria</taxon>
        <taxon>Ktedonobacterales</taxon>
        <taxon>Dictyobacteraceae</taxon>
        <taxon>Dictyobacter</taxon>
    </lineage>
</organism>
<evidence type="ECO:0000256" key="4">
    <source>
        <dbReference type="ARBA" id="ARBA00023125"/>
    </source>
</evidence>
<evidence type="ECO:0000259" key="6">
    <source>
        <dbReference type="PROSITE" id="PS50949"/>
    </source>
</evidence>
<dbReference type="InterPro" id="IPR036388">
    <property type="entry name" value="WH-like_DNA-bd_sf"/>
</dbReference>
<dbReference type="InterPro" id="IPR000524">
    <property type="entry name" value="Tscrpt_reg_HTH_GntR"/>
</dbReference>
<dbReference type="Gene3D" id="3.40.640.10">
    <property type="entry name" value="Type I PLP-dependent aspartate aminotransferase-like (Major domain)"/>
    <property type="match status" value="1"/>
</dbReference>
<comment type="caution">
    <text evidence="7">The sequence shown here is derived from an EMBL/GenBank/DDBJ whole genome shotgun (WGS) entry which is preliminary data.</text>
</comment>
<evidence type="ECO:0000256" key="2">
    <source>
        <dbReference type="ARBA" id="ARBA00022898"/>
    </source>
</evidence>
<evidence type="ECO:0000256" key="5">
    <source>
        <dbReference type="ARBA" id="ARBA00023163"/>
    </source>
</evidence>
<dbReference type="Pfam" id="PF00392">
    <property type="entry name" value="GntR"/>
    <property type="match status" value="1"/>
</dbReference>
<dbReference type="CDD" id="cd07377">
    <property type="entry name" value="WHTH_GntR"/>
    <property type="match status" value="1"/>
</dbReference>
<dbReference type="PRINTS" id="PR00035">
    <property type="entry name" value="HTHGNTR"/>
</dbReference>
<dbReference type="Gene3D" id="1.10.10.10">
    <property type="entry name" value="Winged helix-like DNA-binding domain superfamily/Winged helix DNA-binding domain"/>
    <property type="match status" value="1"/>
</dbReference>
<dbReference type="EMBL" id="BNJJ01000016">
    <property type="protein sequence ID" value="GHO87231.1"/>
    <property type="molecule type" value="Genomic_DNA"/>
</dbReference>
<gene>
    <name evidence="7" type="primary">yisV</name>
    <name evidence="7" type="ORF">KSZ_52370</name>
</gene>
<evidence type="ECO:0000313" key="8">
    <source>
        <dbReference type="Proteomes" id="UP000635565"/>
    </source>
</evidence>
<name>A0ABQ3VNH9_9CHLR</name>
<accession>A0ABQ3VNH9</accession>
<dbReference type="InterPro" id="IPR015424">
    <property type="entry name" value="PyrdxlP-dep_Trfase"/>
</dbReference>
<keyword evidence="3" id="KW-0805">Transcription regulation</keyword>
<proteinExistence type="inferred from homology"/>
<protein>
    <submittedName>
        <fullName evidence="7">HTH-type transcriptional regulator YisV</fullName>
    </submittedName>
</protein>
<evidence type="ECO:0000256" key="3">
    <source>
        <dbReference type="ARBA" id="ARBA00023015"/>
    </source>
</evidence>
<dbReference type="PROSITE" id="PS50949">
    <property type="entry name" value="HTH_GNTR"/>
    <property type="match status" value="1"/>
</dbReference>
<dbReference type="PANTHER" id="PTHR46577:SF2">
    <property type="entry name" value="TRANSCRIPTIONAL REGULATORY PROTEIN"/>
    <property type="match status" value="1"/>
</dbReference>
<dbReference type="InterPro" id="IPR051446">
    <property type="entry name" value="HTH_trans_reg/aminotransferase"/>
</dbReference>
<comment type="similarity">
    <text evidence="1">In the C-terminal section; belongs to the class-I pyridoxal-phosphate-dependent aminotransferase family.</text>
</comment>
<sequence length="527" mass="59253">MGQDHASHQPLPLFMASIRSFIRLERSNGTPLYRQISQGLREAILSGELPEGTRLPPERALAQELGVNRTTVMNAYNDLSSEGLIEGHVGRGTLVKRSSFRPEEDYFDQTTPSWLLGLAANESALIGPDARVVSELTSLKEREEIISLAQGTPPVDMLPAELIQSIIADSLDEARLSALGYCPVDGLLSLRRNIAARMRKRGVRVDVQNILILSGSTQGLGLLGRFLLSPGDEVVVEVPTYLGAIQMFRALGARIIGIPTDSEGMRVDLLEAILARRQPRFIYTLPTFQNPTGVLMSIERRRRLLQLAKRYQVPIVEDDAYGEIYFGEESPQPLKALDNYGNVLYLSTYSKMLAPGLRVAWLAAPEPVIERMGLYKQTFDLNTNAIGQWIIAELIRRDLLDEHLQRARQCYQRKLTLMLDAIETYWPAGGRVYPPAGGMHLWYRLPQDMRARHLLREAAHERVAFVSGELFHVDGGGHHYIRLSFASPEEKHITEGVRRIGVAMRRLMARRTHSEEQDLPIERLPMV</sequence>
<dbReference type="InterPro" id="IPR015422">
    <property type="entry name" value="PyrdxlP-dep_Trfase_small"/>
</dbReference>
<dbReference type="PANTHER" id="PTHR46577">
    <property type="entry name" value="HTH-TYPE TRANSCRIPTIONAL REGULATORY PROTEIN GABR"/>
    <property type="match status" value="1"/>
</dbReference>
<dbReference type="InterPro" id="IPR036390">
    <property type="entry name" value="WH_DNA-bd_sf"/>
</dbReference>
<dbReference type="Gene3D" id="3.90.1150.10">
    <property type="entry name" value="Aspartate Aminotransferase, domain 1"/>
    <property type="match status" value="1"/>
</dbReference>
<evidence type="ECO:0000256" key="1">
    <source>
        <dbReference type="ARBA" id="ARBA00005384"/>
    </source>
</evidence>
<dbReference type="Pfam" id="PF00155">
    <property type="entry name" value="Aminotran_1_2"/>
    <property type="match status" value="1"/>
</dbReference>